<sequence length="113" mass="12702">MSRKLTGVVVFTLTLALSGCTVQQLDQDISEVGRETTTQPVVVLTTFEQRDSVLTEAIQHLEDLKHTNSGLSNPDAVLSRLGTNRFSLENQYRERMEELINELLQVTDPITKE</sequence>
<dbReference type="PROSITE" id="PS51257">
    <property type="entry name" value="PROKAR_LIPOPROTEIN"/>
    <property type="match status" value="1"/>
</dbReference>
<dbReference type="AlphaFoldDB" id="A0A2H0TCS4"/>
<evidence type="ECO:0000313" key="1">
    <source>
        <dbReference type="EMBL" id="PIR68075.1"/>
    </source>
</evidence>
<gene>
    <name evidence="1" type="ORF">COU49_02760</name>
</gene>
<dbReference type="Proteomes" id="UP000230094">
    <property type="component" value="Unassembled WGS sequence"/>
</dbReference>
<proteinExistence type="predicted"/>
<accession>A0A2H0TCS4</accession>
<name>A0A2H0TCS4_9BACT</name>
<reference evidence="2" key="1">
    <citation type="submission" date="2017-09" db="EMBL/GenBank/DDBJ databases">
        <title>Depth-based differentiation of microbial function through sediment-hosted aquifers and enrichment of novel symbionts in the deep terrestrial subsurface.</title>
        <authorList>
            <person name="Probst A.J."/>
            <person name="Ladd B."/>
            <person name="Jarett J.K."/>
            <person name="Geller-Mcgrath D.E."/>
            <person name="Sieber C.M.K."/>
            <person name="Emerson J.B."/>
            <person name="Anantharaman K."/>
            <person name="Thomas B.C."/>
            <person name="Malmstrom R."/>
            <person name="Stieglmeier M."/>
            <person name="Klingl A."/>
            <person name="Woyke T."/>
            <person name="Ryan C.M."/>
            <person name="Banfield J.F."/>
        </authorList>
    </citation>
    <scope>NUCLEOTIDE SEQUENCE [LARGE SCALE GENOMIC DNA]</scope>
</reference>
<organism evidence="1 2">
    <name type="scientific">Candidatus Nomurabacteria bacterium CG10_big_fil_rev_8_21_14_0_10_35_16</name>
    <dbReference type="NCBI Taxonomy" id="1974731"/>
    <lineage>
        <taxon>Bacteria</taxon>
        <taxon>Candidatus Nomuraibacteriota</taxon>
    </lineage>
</organism>
<evidence type="ECO:0000313" key="2">
    <source>
        <dbReference type="Proteomes" id="UP000230094"/>
    </source>
</evidence>
<comment type="caution">
    <text evidence="1">The sequence shown here is derived from an EMBL/GenBank/DDBJ whole genome shotgun (WGS) entry which is preliminary data.</text>
</comment>
<dbReference type="EMBL" id="PFCQ01000014">
    <property type="protein sequence ID" value="PIR68075.1"/>
    <property type="molecule type" value="Genomic_DNA"/>
</dbReference>
<protein>
    <submittedName>
        <fullName evidence="1">Uncharacterized protein</fullName>
    </submittedName>
</protein>